<comment type="similarity">
    <text evidence="2">Belongs to the ABC transporter superfamily.</text>
</comment>
<dbReference type="Pfam" id="PF00005">
    <property type="entry name" value="ABC_tran"/>
    <property type="match status" value="1"/>
</dbReference>
<evidence type="ECO:0000256" key="4">
    <source>
        <dbReference type="ARBA" id="ARBA00022741"/>
    </source>
</evidence>
<dbReference type="PROSITE" id="PS50893">
    <property type="entry name" value="ABC_TRANSPORTER_2"/>
    <property type="match status" value="1"/>
</dbReference>
<dbReference type="InterPro" id="IPR003593">
    <property type="entry name" value="AAA+_ATPase"/>
</dbReference>
<evidence type="ECO:0000256" key="7">
    <source>
        <dbReference type="ARBA" id="ARBA00023136"/>
    </source>
</evidence>
<evidence type="ECO:0000256" key="5">
    <source>
        <dbReference type="ARBA" id="ARBA00022840"/>
    </source>
</evidence>
<dbReference type="InterPro" id="IPR036640">
    <property type="entry name" value="ABC1_TM_sf"/>
</dbReference>
<comment type="subcellular location">
    <subcellularLocation>
        <location evidence="1">Cell membrane</location>
        <topology evidence="1">Multi-pass membrane protein</topology>
    </subcellularLocation>
</comment>
<dbReference type="NCBIfam" id="TIGR01842">
    <property type="entry name" value="type_I_sec_PrtD"/>
    <property type="match status" value="1"/>
</dbReference>
<dbReference type="InterPro" id="IPR010128">
    <property type="entry name" value="ATPase_T1SS_PrtD-like"/>
</dbReference>
<dbReference type="Proteomes" id="UP001241747">
    <property type="component" value="Unassembled WGS sequence"/>
</dbReference>
<evidence type="ECO:0000256" key="8">
    <source>
        <dbReference type="SAM" id="MobiDB-lite"/>
    </source>
</evidence>
<feature type="domain" description="ABC transmembrane type-1" evidence="11">
    <location>
        <begin position="32"/>
        <end position="309"/>
    </location>
</feature>
<feature type="domain" description="ABC transporter" evidence="10">
    <location>
        <begin position="340"/>
        <end position="575"/>
    </location>
</feature>
<comment type="caution">
    <text evidence="12">The sequence shown here is derived from an EMBL/GenBank/DDBJ whole genome shotgun (WGS) entry which is preliminary data.</text>
</comment>
<dbReference type="EMBL" id="JAUSVY010000002">
    <property type="protein sequence ID" value="MDQ0504565.1"/>
    <property type="molecule type" value="Genomic_DNA"/>
</dbReference>
<dbReference type="InterPro" id="IPR011527">
    <property type="entry name" value="ABC1_TM_dom"/>
</dbReference>
<dbReference type="RefSeq" id="WP_237344963.1">
    <property type="nucleotide sequence ID" value="NZ_JABWGX010000007.1"/>
</dbReference>
<dbReference type="Gene3D" id="1.20.1560.10">
    <property type="entry name" value="ABC transporter type 1, transmembrane domain"/>
    <property type="match status" value="1"/>
</dbReference>
<keyword evidence="3 9" id="KW-0812">Transmembrane</keyword>
<proteinExistence type="inferred from homology"/>
<keyword evidence="4" id="KW-0547">Nucleotide-binding</keyword>
<dbReference type="Pfam" id="PF00664">
    <property type="entry name" value="ABC_membrane"/>
    <property type="match status" value="1"/>
</dbReference>
<evidence type="ECO:0000313" key="12">
    <source>
        <dbReference type="EMBL" id="MDQ0504565.1"/>
    </source>
</evidence>
<dbReference type="InterPro" id="IPR027417">
    <property type="entry name" value="P-loop_NTPase"/>
</dbReference>
<gene>
    <name evidence="12" type="ORF">QOZ94_001339</name>
</gene>
<evidence type="ECO:0000256" key="2">
    <source>
        <dbReference type="ARBA" id="ARBA00005417"/>
    </source>
</evidence>
<keyword evidence="7 9" id="KW-0472">Membrane</keyword>
<accession>A0ABU0LBP4</accession>
<protein>
    <submittedName>
        <fullName evidence="12">PrtD family type I secretion system ABC transporter</fullName>
    </submittedName>
</protein>
<evidence type="ECO:0000256" key="1">
    <source>
        <dbReference type="ARBA" id="ARBA00004651"/>
    </source>
</evidence>
<dbReference type="SMART" id="SM00382">
    <property type="entry name" value="AAA"/>
    <property type="match status" value="1"/>
</dbReference>
<dbReference type="SUPFAM" id="SSF90123">
    <property type="entry name" value="ABC transporter transmembrane region"/>
    <property type="match status" value="1"/>
</dbReference>
<keyword evidence="13" id="KW-1185">Reference proteome</keyword>
<evidence type="ECO:0000256" key="6">
    <source>
        <dbReference type="ARBA" id="ARBA00022989"/>
    </source>
</evidence>
<evidence type="ECO:0000313" key="13">
    <source>
        <dbReference type="Proteomes" id="UP001241747"/>
    </source>
</evidence>
<dbReference type="SUPFAM" id="SSF52540">
    <property type="entry name" value="P-loop containing nucleoside triphosphate hydrolases"/>
    <property type="match status" value="1"/>
</dbReference>
<dbReference type="InterPro" id="IPR003439">
    <property type="entry name" value="ABC_transporter-like_ATP-bd"/>
</dbReference>
<keyword evidence="5" id="KW-0067">ATP-binding</keyword>
<dbReference type="InterPro" id="IPR017871">
    <property type="entry name" value="ABC_transporter-like_CS"/>
</dbReference>
<dbReference type="PANTHER" id="PTHR24221">
    <property type="entry name" value="ATP-BINDING CASSETTE SUB-FAMILY B"/>
    <property type="match status" value="1"/>
</dbReference>
<organism evidence="12 13">
    <name type="scientific">Xanthobacter agilis</name>
    <dbReference type="NCBI Taxonomy" id="47492"/>
    <lineage>
        <taxon>Bacteria</taxon>
        <taxon>Pseudomonadati</taxon>
        <taxon>Pseudomonadota</taxon>
        <taxon>Alphaproteobacteria</taxon>
        <taxon>Hyphomicrobiales</taxon>
        <taxon>Xanthobacteraceae</taxon>
        <taxon>Xanthobacter</taxon>
    </lineage>
</organism>
<reference evidence="12 13" key="1">
    <citation type="submission" date="2023-07" db="EMBL/GenBank/DDBJ databases">
        <title>Genomic Encyclopedia of Type Strains, Phase IV (KMG-IV): sequencing the most valuable type-strain genomes for metagenomic binning, comparative biology and taxonomic classification.</title>
        <authorList>
            <person name="Goeker M."/>
        </authorList>
    </citation>
    <scope>NUCLEOTIDE SEQUENCE [LARGE SCALE GENOMIC DNA]</scope>
    <source>
        <strain evidence="12 13">DSM 3770</strain>
    </source>
</reference>
<evidence type="ECO:0000259" key="11">
    <source>
        <dbReference type="PROSITE" id="PS50929"/>
    </source>
</evidence>
<feature type="transmembrane region" description="Helical" evidence="9">
    <location>
        <begin position="30"/>
        <end position="53"/>
    </location>
</feature>
<feature type="transmembrane region" description="Helical" evidence="9">
    <location>
        <begin position="65"/>
        <end position="85"/>
    </location>
</feature>
<dbReference type="PROSITE" id="PS00211">
    <property type="entry name" value="ABC_TRANSPORTER_1"/>
    <property type="match status" value="1"/>
</dbReference>
<evidence type="ECO:0000256" key="3">
    <source>
        <dbReference type="ARBA" id="ARBA00022692"/>
    </source>
</evidence>
<dbReference type="InterPro" id="IPR039421">
    <property type="entry name" value="Type_1_exporter"/>
</dbReference>
<evidence type="ECO:0000256" key="9">
    <source>
        <dbReference type="SAM" id="Phobius"/>
    </source>
</evidence>
<dbReference type="PANTHER" id="PTHR24221:SF248">
    <property type="entry name" value="ABC TRANSPORTER TRANSMEMBRANE REGION"/>
    <property type="match status" value="1"/>
</dbReference>
<dbReference type="PROSITE" id="PS50929">
    <property type="entry name" value="ABC_TM1F"/>
    <property type="match status" value="1"/>
</dbReference>
<name>A0ABU0LBP4_XANAG</name>
<keyword evidence="6 9" id="KW-1133">Transmembrane helix</keyword>
<feature type="transmembrane region" description="Helical" evidence="9">
    <location>
        <begin position="165"/>
        <end position="183"/>
    </location>
</feature>
<dbReference type="Gene3D" id="3.40.50.300">
    <property type="entry name" value="P-loop containing nucleotide triphosphate hydrolases"/>
    <property type="match status" value="1"/>
</dbReference>
<evidence type="ECO:0000259" key="10">
    <source>
        <dbReference type="PROSITE" id="PS50893"/>
    </source>
</evidence>
<sequence length="614" mass="64828">MSTPPGTGRAPQQAFAPTALDAGLNTVRPAFVTVVVFSFFINILGLNGPLYMMQVYDRVLASRNLETLVVLTVIAAFLYAIWAALEGLRARVLARAGVAFDEAVNGPVFDAVLRLAARGPGSGQAQPLRDLETVRDFFGGAGVVSLCDVPWVPIYIVCATALHPLYGVLAVVSCLFSGIIAVLNNRATRRALEQASRASIVATAAATATFRNAEVLKAMGMAQPLRRRWRKVHDDALGWQGQAGDRGAVLVALTKFNRALVQSVVLGLGAYLAIEREISPGMMIAGSILLGRCIQPIEQAVTNWKSVVQMRTAFNRVQFLLRAAPAPEARLRLPDARGEITAETLFIRAPGRDVPVIRNLSFKLPAGSSLGIVGPTAAGKSSLARVLVGVWPAVAGSIRLDGSELAHWDEDQLGRQVGYLPQDVELFSGTVAENIARFGAPDDAGVVGAARVAGVYEMIQRLPQGYNTQIGEGGVALSGGQRQRIGLARAVYGMPALVVLDEPNASLDPPGEMALTEALRQLKAARRTVIIISHRPAGLGQCDFILGIKDGVLQAFGPREQTLAKLASAGGPPPVRQRVALTPKLAAARGVGGTPANWPHGAPAALPAVAQKEA</sequence>
<feature type="region of interest" description="Disordered" evidence="8">
    <location>
        <begin position="591"/>
        <end position="614"/>
    </location>
</feature>